<dbReference type="VEuPathDB" id="FungiDB:BO70DRAFT_364868"/>
<dbReference type="OrthoDB" id="378564at2759"/>
<protein>
    <submittedName>
        <fullName evidence="1">Uncharacterized protein</fullName>
    </submittedName>
</protein>
<dbReference type="EMBL" id="MSFL01000026">
    <property type="protein sequence ID" value="PWY72339.1"/>
    <property type="molecule type" value="Genomic_DNA"/>
</dbReference>
<dbReference type="GeneID" id="37066158"/>
<dbReference type="RefSeq" id="XP_025396441.1">
    <property type="nucleotide sequence ID" value="XM_025543921.1"/>
</dbReference>
<proteinExistence type="predicted"/>
<evidence type="ECO:0000313" key="1">
    <source>
        <dbReference type="EMBL" id="PWY72339.1"/>
    </source>
</evidence>
<reference evidence="1 2" key="1">
    <citation type="submission" date="2016-12" db="EMBL/GenBank/DDBJ databases">
        <title>The genomes of Aspergillus section Nigri reveals drivers in fungal speciation.</title>
        <authorList>
            <consortium name="DOE Joint Genome Institute"/>
            <person name="Vesth T.C."/>
            <person name="Nybo J."/>
            <person name="Theobald S."/>
            <person name="Brandl J."/>
            <person name="Frisvad J.C."/>
            <person name="Nielsen K.F."/>
            <person name="Lyhne E.K."/>
            <person name="Kogle M.E."/>
            <person name="Kuo A."/>
            <person name="Riley R."/>
            <person name="Clum A."/>
            <person name="Nolan M."/>
            <person name="Lipzen A."/>
            <person name="Salamov A."/>
            <person name="Henrissat B."/>
            <person name="Wiebenga A."/>
            <person name="De Vries R.P."/>
            <person name="Grigoriev I.V."/>
            <person name="Mortensen U.H."/>
            <person name="Andersen M.R."/>
            <person name="Baker S.E."/>
        </authorList>
    </citation>
    <scope>NUCLEOTIDE SEQUENCE [LARGE SCALE GENOMIC DNA]</scope>
    <source>
        <strain evidence="1 2">CBS 117.55</strain>
    </source>
</reference>
<gene>
    <name evidence="1" type="ORF">BO70DRAFT_364868</name>
</gene>
<comment type="caution">
    <text evidence="1">The sequence shown here is derived from an EMBL/GenBank/DDBJ whole genome shotgun (WGS) entry which is preliminary data.</text>
</comment>
<accession>A0A317VFW5</accession>
<dbReference type="Proteomes" id="UP000247233">
    <property type="component" value="Unassembled WGS sequence"/>
</dbReference>
<dbReference type="AlphaFoldDB" id="A0A317VFW5"/>
<evidence type="ECO:0000313" key="2">
    <source>
        <dbReference type="Proteomes" id="UP000247233"/>
    </source>
</evidence>
<sequence>MKLNWDAITHGNPSFLKGPCAKEVVVLASRLVNGCALSDSSRANQPNHVAHSEMSARFDVAGTMRGLHRVDFRSSVFTVAISTACLGKQW</sequence>
<keyword evidence="2" id="KW-1185">Reference proteome</keyword>
<name>A0A317VFW5_9EURO</name>
<organism evidence="1 2">
    <name type="scientific">Aspergillus heteromorphus CBS 117.55</name>
    <dbReference type="NCBI Taxonomy" id="1448321"/>
    <lineage>
        <taxon>Eukaryota</taxon>
        <taxon>Fungi</taxon>
        <taxon>Dikarya</taxon>
        <taxon>Ascomycota</taxon>
        <taxon>Pezizomycotina</taxon>
        <taxon>Eurotiomycetes</taxon>
        <taxon>Eurotiomycetidae</taxon>
        <taxon>Eurotiales</taxon>
        <taxon>Aspergillaceae</taxon>
        <taxon>Aspergillus</taxon>
        <taxon>Aspergillus subgen. Circumdati</taxon>
    </lineage>
</organism>